<dbReference type="Pfam" id="PF09454">
    <property type="entry name" value="Vps23_core"/>
    <property type="match status" value="1"/>
</dbReference>
<evidence type="ECO:0000313" key="8">
    <source>
        <dbReference type="EMBL" id="AIO00992.1"/>
    </source>
</evidence>
<dbReference type="AlphaFoldDB" id="A0A088SGQ3"/>
<dbReference type="InterPro" id="IPR052070">
    <property type="entry name" value="ESCRT-I_UEV_domain"/>
</dbReference>
<dbReference type="OrthoDB" id="306304at2759"/>
<dbReference type="VEuPathDB" id="TriTrypDB:LPAL13_320015600"/>
<dbReference type="eggNOG" id="ENOG502S0PK">
    <property type="taxonomic scope" value="Eukaryota"/>
</dbReference>
<dbReference type="VEuPathDB" id="TriTrypDB:LPMP_321050"/>
<reference evidence="8 9" key="1">
    <citation type="journal article" date="2015" name="Sci. Rep.">
        <title>The genome of Leishmania panamensis: insights into genomics of the L. (Viannia) subgenus.</title>
        <authorList>
            <person name="Llanes A."/>
            <person name="Restrepo C.M."/>
            <person name="Vecchio G.D."/>
            <person name="Anguizola F.J."/>
            <person name="Lleonart R."/>
        </authorList>
    </citation>
    <scope>NUCLEOTIDE SEQUENCE [LARGE SCALE GENOMIC DNA]</scope>
    <source>
        <strain evidence="8 9">MHOM/PA/94/PSC-1</strain>
    </source>
</reference>
<gene>
    <name evidence="8" type="ORF">LPMP_321050</name>
</gene>
<keyword evidence="2 5" id="KW-0813">Transport</keyword>
<evidence type="ECO:0000256" key="1">
    <source>
        <dbReference type="ARBA" id="ARBA00004177"/>
    </source>
</evidence>
<keyword evidence="9" id="KW-1185">Reference proteome</keyword>
<dbReference type="SUPFAM" id="SSF140111">
    <property type="entry name" value="Endosomal sorting complex assembly domain"/>
    <property type="match status" value="1"/>
</dbReference>
<sequence length="409" mass="45048">MELTLTQAADIAIVSQYYPPVSASAISCAISNFIPYASNFPNSKARLTPGKDIVAPLHLECFLMIRKYPKDPHGTPLLVVISFTNQYPQQTPSAVLVPPPGGEEIKHAYSIMSKDGRIQLECLSFLRGVERPYPLLDILLAIREQFELDYPLVEANYRPSAPAASEAAGMQTTSLNGGDPARQSLVQEAAERVVIDVNEKARGYLDTREQALQYLQKLNESNRELQKAKAILTAHHDELQGYLPSVGNVSSLLRQLDGRTDTVEEHANCLLPADPLQARALELLAEIHASDDTLALLEEGLKRELLTCDEYVKKVSDVGREQFVSRHLYLRVSESLCKTSLGAAAVTPVSTPPPLQSPHTPPEVPQRLAPTEALRIEFPSADVDVIRDVLASVNDDVTIARQQLKMMFP</sequence>
<evidence type="ECO:0000256" key="5">
    <source>
        <dbReference type="PROSITE-ProRule" id="PRU00644"/>
    </source>
</evidence>
<dbReference type="PANTHER" id="PTHR23306">
    <property type="entry name" value="TUMOR SUSCEPTIBILITY GENE 101 PROTEIN-RELATED"/>
    <property type="match status" value="1"/>
</dbReference>
<dbReference type="GeneID" id="22577846"/>
<proteinExistence type="predicted"/>
<evidence type="ECO:0000256" key="2">
    <source>
        <dbReference type="ARBA" id="ARBA00022448"/>
    </source>
</evidence>
<keyword evidence="4 5" id="KW-0653">Protein transport</keyword>
<evidence type="ECO:0000256" key="4">
    <source>
        <dbReference type="ARBA" id="ARBA00022927"/>
    </source>
</evidence>
<dbReference type="EMBL" id="CP009401">
    <property type="protein sequence ID" value="AIO00992.1"/>
    <property type="molecule type" value="Genomic_DNA"/>
</dbReference>
<evidence type="ECO:0000259" key="7">
    <source>
        <dbReference type="PROSITE" id="PS51312"/>
    </source>
</evidence>
<dbReference type="RefSeq" id="XP_010701792.1">
    <property type="nucleotide sequence ID" value="XM_010703490.1"/>
</dbReference>
<protein>
    <recommendedName>
        <fullName evidence="7">SB domain-containing protein</fullName>
    </recommendedName>
</protein>
<accession>A0A088SGQ3</accession>
<dbReference type="GO" id="GO:0008333">
    <property type="term" value="P:endosome to lysosome transport"/>
    <property type="evidence" value="ECO:0007669"/>
    <property type="project" value="TreeGrafter"/>
</dbReference>
<evidence type="ECO:0000256" key="3">
    <source>
        <dbReference type="ARBA" id="ARBA00022753"/>
    </source>
</evidence>
<organism evidence="8 9">
    <name type="scientific">Leishmania panamensis</name>
    <dbReference type="NCBI Taxonomy" id="5679"/>
    <lineage>
        <taxon>Eukaryota</taxon>
        <taxon>Discoba</taxon>
        <taxon>Euglenozoa</taxon>
        <taxon>Kinetoplastea</taxon>
        <taxon>Metakinetoplastina</taxon>
        <taxon>Trypanosomatida</taxon>
        <taxon>Trypanosomatidae</taxon>
        <taxon>Leishmaniinae</taxon>
        <taxon>Leishmania</taxon>
        <taxon>Leishmania guyanensis species complex</taxon>
    </lineage>
</organism>
<feature type="domain" description="SB" evidence="7">
    <location>
        <begin position="274"/>
        <end position="342"/>
    </location>
</feature>
<dbReference type="InterPro" id="IPR037202">
    <property type="entry name" value="ESCRT_assembly_dom"/>
</dbReference>
<dbReference type="GO" id="GO:0000813">
    <property type="term" value="C:ESCRT I complex"/>
    <property type="evidence" value="ECO:0007669"/>
    <property type="project" value="TreeGrafter"/>
</dbReference>
<dbReference type="GO" id="GO:0043130">
    <property type="term" value="F:ubiquitin binding"/>
    <property type="evidence" value="ECO:0007669"/>
    <property type="project" value="TreeGrafter"/>
</dbReference>
<name>A0A088SGQ3_LEIPA</name>
<feature type="coiled-coil region" evidence="6">
    <location>
        <begin position="208"/>
        <end position="238"/>
    </location>
</feature>
<dbReference type="PROSITE" id="PS51312">
    <property type="entry name" value="SB"/>
    <property type="match status" value="1"/>
</dbReference>
<dbReference type="PANTHER" id="PTHR23306:SF3">
    <property type="entry name" value="TUMOR SUPPRESSOR PROTEIN 101"/>
    <property type="match status" value="1"/>
</dbReference>
<dbReference type="KEGG" id="lpan:LPMP_321050"/>
<keyword evidence="6" id="KW-0175">Coiled coil</keyword>
<dbReference type="Proteomes" id="UP000063063">
    <property type="component" value="Chromosome 32"/>
</dbReference>
<dbReference type="InterPro" id="IPR017916">
    <property type="entry name" value="SB_dom"/>
</dbReference>
<keyword evidence="3" id="KW-0967">Endosome</keyword>
<evidence type="ECO:0000313" key="9">
    <source>
        <dbReference type="Proteomes" id="UP000063063"/>
    </source>
</evidence>
<evidence type="ECO:0000256" key="6">
    <source>
        <dbReference type="SAM" id="Coils"/>
    </source>
</evidence>
<dbReference type="GO" id="GO:0015031">
    <property type="term" value="P:protein transport"/>
    <property type="evidence" value="ECO:0007669"/>
    <property type="project" value="UniProtKB-UniRule"/>
</dbReference>
<dbReference type="Gene3D" id="6.10.140.820">
    <property type="match status" value="1"/>
</dbReference>
<comment type="subcellular location">
    <subcellularLocation>
        <location evidence="1">Endosome</location>
    </subcellularLocation>
</comment>